<feature type="compositionally biased region" description="Polar residues" evidence="1">
    <location>
        <begin position="44"/>
        <end position="57"/>
    </location>
</feature>
<name>A0A834GXJ2_RHOSS</name>
<sequence>MMNRWLYKAAANGDVSPLLVEARFGHLQVVKTLADPNNELPMQDDTTTAGESGTNLRSSHRQRDVEEGLVDHQLEQDVSHPGREDMMDPILYREAKEGDVMYLSARIVRIKRTEEEDLAAGISFE</sequence>
<evidence type="ECO:0000256" key="1">
    <source>
        <dbReference type="SAM" id="MobiDB-lite"/>
    </source>
</evidence>
<comment type="caution">
    <text evidence="2">The sequence shown here is derived from an EMBL/GenBank/DDBJ whole genome shotgun (WGS) entry which is preliminary data.</text>
</comment>
<evidence type="ECO:0000313" key="3">
    <source>
        <dbReference type="Proteomes" id="UP000626092"/>
    </source>
</evidence>
<feature type="region of interest" description="Disordered" evidence="1">
    <location>
        <begin position="36"/>
        <end position="66"/>
    </location>
</feature>
<dbReference type="Proteomes" id="UP000626092">
    <property type="component" value="Unassembled WGS sequence"/>
</dbReference>
<protein>
    <submittedName>
        <fullName evidence="2">Uncharacterized protein</fullName>
    </submittedName>
</protein>
<keyword evidence="3" id="KW-1185">Reference proteome</keyword>
<dbReference type="OrthoDB" id="1847170at2759"/>
<gene>
    <name evidence="2" type="ORF">RHSIM_Rhsim04G0028900</name>
</gene>
<proteinExistence type="predicted"/>
<reference evidence="2" key="1">
    <citation type="submission" date="2019-11" db="EMBL/GenBank/DDBJ databases">
        <authorList>
            <person name="Liu Y."/>
            <person name="Hou J."/>
            <person name="Li T.-Q."/>
            <person name="Guan C.-H."/>
            <person name="Wu X."/>
            <person name="Wu H.-Z."/>
            <person name="Ling F."/>
            <person name="Zhang R."/>
            <person name="Shi X.-G."/>
            <person name="Ren J.-P."/>
            <person name="Chen E.-F."/>
            <person name="Sun J.-M."/>
        </authorList>
    </citation>
    <scope>NUCLEOTIDE SEQUENCE</scope>
    <source>
        <strain evidence="2">Adult_tree_wgs_1</strain>
        <tissue evidence="2">Leaves</tissue>
    </source>
</reference>
<evidence type="ECO:0000313" key="2">
    <source>
        <dbReference type="EMBL" id="KAF7144471.1"/>
    </source>
</evidence>
<dbReference type="AlphaFoldDB" id="A0A834GXJ2"/>
<organism evidence="2 3">
    <name type="scientific">Rhododendron simsii</name>
    <name type="common">Sims's rhododendron</name>
    <dbReference type="NCBI Taxonomy" id="118357"/>
    <lineage>
        <taxon>Eukaryota</taxon>
        <taxon>Viridiplantae</taxon>
        <taxon>Streptophyta</taxon>
        <taxon>Embryophyta</taxon>
        <taxon>Tracheophyta</taxon>
        <taxon>Spermatophyta</taxon>
        <taxon>Magnoliopsida</taxon>
        <taxon>eudicotyledons</taxon>
        <taxon>Gunneridae</taxon>
        <taxon>Pentapetalae</taxon>
        <taxon>asterids</taxon>
        <taxon>Ericales</taxon>
        <taxon>Ericaceae</taxon>
        <taxon>Ericoideae</taxon>
        <taxon>Rhodoreae</taxon>
        <taxon>Rhododendron</taxon>
    </lineage>
</organism>
<accession>A0A834GXJ2</accession>
<dbReference type="EMBL" id="WJXA01000004">
    <property type="protein sequence ID" value="KAF7144471.1"/>
    <property type="molecule type" value="Genomic_DNA"/>
</dbReference>